<dbReference type="InterPro" id="IPR039429">
    <property type="entry name" value="SHMT-like_dom"/>
</dbReference>
<feature type="site" description="Plays an important role in substrate specificity" evidence="3">
    <location>
        <position position="232"/>
    </location>
</feature>
<sequence length="440" mass="48551">MRNGIDSKIKTIILQEQHRQRTQLSLIPSENYASKAVRSAVGSVLMNKYAEGQAGKRYYQGNKNIDEIEKWCKIQALNAFGLNDSVWSVNVQALSGSPANLEAISALLLPGERIMSMFLPDGGHLSHGWQVGDKKVTLVSKIWDVHFYYVEKKSRVFDYDQIARQAKAVKPKLLISGGTAYAREIDHRKMSLIAKSVGSYYLADIAHEAGLVAAGVNSSPFPYSDVVTMTTHKTLRGPRGALIFSRKAYSERIDQSVFPGLQGGPHMHTIAGIAVALTEAQTPDFKKYAQQMIKNAQVLASEFIKAGLDVVSGGTDKHLVLLDLRPQKLSAWIVAWALEYANIIVNRNTVPFETGTSFYPSGIRLGTPAVTTRGMLAADMKKIAGWIMEVLKSTQKLQIPQDKVTRAKFLKSIHPQLKKNSTVISVGQKVRQFAAKFPVP</sequence>
<gene>
    <name evidence="3" type="primary">glyA</name>
    <name evidence="6" type="ORF">A2154_02390</name>
</gene>
<evidence type="ECO:0000313" key="6">
    <source>
        <dbReference type="EMBL" id="OGG09919.1"/>
    </source>
</evidence>
<comment type="subcellular location">
    <subcellularLocation>
        <location evidence="3">Cytoplasm</location>
    </subcellularLocation>
</comment>
<dbReference type="GO" id="GO:0004372">
    <property type="term" value="F:glycine hydroxymethyltransferase activity"/>
    <property type="evidence" value="ECO:0007669"/>
    <property type="project" value="UniProtKB-UniRule"/>
</dbReference>
<feature type="binding site" evidence="3">
    <location>
        <begin position="123"/>
        <end position="125"/>
    </location>
    <ligand>
        <name>(6S)-5,6,7,8-tetrahydrofolate</name>
        <dbReference type="ChEBI" id="CHEBI:57453"/>
    </ligand>
</feature>
<dbReference type="InterPro" id="IPR015422">
    <property type="entry name" value="PyrdxlP-dep_Trfase_small"/>
</dbReference>
<keyword evidence="2 3" id="KW-0663">Pyridoxal phosphate</keyword>
<evidence type="ECO:0000256" key="3">
    <source>
        <dbReference type="HAMAP-Rule" id="MF_00051"/>
    </source>
</evidence>
<feature type="binding site" evidence="3">
    <location>
        <begin position="356"/>
        <end position="358"/>
    </location>
    <ligand>
        <name>(6S)-5,6,7,8-tetrahydrofolate</name>
        <dbReference type="ChEBI" id="CHEBI:57453"/>
    </ligand>
</feature>
<dbReference type="UniPathway" id="UPA00288">
    <property type="reaction ID" value="UER01023"/>
</dbReference>
<dbReference type="Gene3D" id="3.90.1150.10">
    <property type="entry name" value="Aspartate Aminotransferase, domain 1"/>
    <property type="match status" value="1"/>
</dbReference>
<keyword evidence="3" id="KW-0808">Transferase</keyword>
<dbReference type="InterPro" id="IPR001085">
    <property type="entry name" value="Ser_HO-MeTrfase"/>
</dbReference>
<comment type="pathway">
    <text evidence="3">Amino-acid biosynthesis; glycine biosynthesis; glycine from L-serine: step 1/1.</text>
</comment>
<feature type="binding site" evidence="3">
    <location>
        <position position="119"/>
    </location>
    <ligand>
        <name>(6S)-5,6,7,8-tetrahydrofolate</name>
        <dbReference type="ChEBI" id="CHEBI:57453"/>
    </ligand>
</feature>
<dbReference type="UniPathway" id="UPA00193"/>
<evidence type="ECO:0000259" key="5">
    <source>
        <dbReference type="Pfam" id="PF00464"/>
    </source>
</evidence>
<feature type="modified residue" description="N6-(pyridoxal phosphate)lysine" evidence="3 4">
    <location>
        <position position="233"/>
    </location>
</feature>
<dbReference type="EMBL" id="MFJC01000008">
    <property type="protein sequence ID" value="OGG09919.1"/>
    <property type="molecule type" value="Genomic_DNA"/>
</dbReference>
<dbReference type="STRING" id="1798373.A2154_02390"/>
<dbReference type="GO" id="GO:0019264">
    <property type="term" value="P:glycine biosynthetic process from serine"/>
    <property type="evidence" value="ECO:0007669"/>
    <property type="project" value="UniProtKB-UniRule"/>
</dbReference>
<dbReference type="InterPro" id="IPR015424">
    <property type="entry name" value="PyrdxlP-dep_Trfase"/>
</dbReference>
<dbReference type="GO" id="GO:0035999">
    <property type="term" value="P:tetrahydrofolate interconversion"/>
    <property type="evidence" value="ECO:0007669"/>
    <property type="project" value="UniProtKB-UniRule"/>
</dbReference>
<evidence type="ECO:0000256" key="1">
    <source>
        <dbReference type="ARBA" id="ARBA00001933"/>
    </source>
</evidence>
<dbReference type="PANTHER" id="PTHR11680">
    <property type="entry name" value="SERINE HYDROXYMETHYLTRANSFERASE"/>
    <property type="match status" value="1"/>
</dbReference>
<organism evidence="6 7">
    <name type="scientific">Candidatus Gottesmanbacteria bacterium RBG_16_43_7</name>
    <dbReference type="NCBI Taxonomy" id="1798373"/>
    <lineage>
        <taxon>Bacteria</taxon>
        <taxon>Candidatus Gottesmaniibacteriota</taxon>
    </lineage>
</organism>
<comment type="caution">
    <text evidence="6">The sequence shown here is derived from an EMBL/GenBank/DDBJ whole genome shotgun (WGS) entry which is preliminary data.</text>
</comment>
<dbReference type="NCBIfam" id="NF000586">
    <property type="entry name" value="PRK00011.1"/>
    <property type="match status" value="1"/>
</dbReference>
<dbReference type="HAMAP" id="MF_00051">
    <property type="entry name" value="SHMT"/>
    <property type="match status" value="1"/>
</dbReference>
<dbReference type="SUPFAM" id="SSF53383">
    <property type="entry name" value="PLP-dependent transferases"/>
    <property type="match status" value="1"/>
</dbReference>
<dbReference type="PANTHER" id="PTHR11680:SF35">
    <property type="entry name" value="SERINE HYDROXYMETHYLTRANSFERASE 1"/>
    <property type="match status" value="1"/>
</dbReference>
<name>A0A1F5ZBQ3_9BACT</name>
<keyword evidence="3" id="KW-0028">Amino-acid biosynthesis</keyword>
<comment type="catalytic activity">
    <reaction evidence="3">
        <text>(6R)-5,10-methylene-5,6,7,8-tetrahydrofolate + glycine + H2O = (6S)-5,6,7,8-tetrahydrofolate + L-serine</text>
        <dbReference type="Rhea" id="RHEA:15481"/>
        <dbReference type="ChEBI" id="CHEBI:15377"/>
        <dbReference type="ChEBI" id="CHEBI:15636"/>
        <dbReference type="ChEBI" id="CHEBI:33384"/>
        <dbReference type="ChEBI" id="CHEBI:57305"/>
        <dbReference type="ChEBI" id="CHEBI:57453"/>
        <dbReference type="EC" id="2.1.2.1"/>
    </reaction>
</comment>
<protein>
    <recommendedName>
        <fullName evidence="3">Serine hydroxymethyltransferase</fullName>
        <shortName evidence="3">SHMT</shortName>
        <shortName evidence="3">Serine methylase</shortName>
        <ecNumber evidence="3">2.1.2.1</ecNumber>
    </recommendedName>
</protein>
<comment type="caution">
    <text evidence="3">Lacks conserved residue(s) required for the propagation of feature annotation.</text>
</comment>
<dbReference type="Pfam" id="PF00464">
    <property type="entry name" value="SHMT"/>
    <property type="match status" value="1"/>
</dbReference>
<dbReference type="InterPro" id="IPR049943">
    <property type="entry name" value="Ser_HO-MeTrfase-like"/>
</dbReference>
<comment type="function">
    <text evidence="3">Catalyzes the reversible interconversion of serine and glycine with tetrahydrofolate (THF) serving as the one-carbon carrier. This reaction serves as the major source of one-carbon groups required for the biosynthesis of purines, thymidylate, methionine, and other important biomolecules. Also exhibits THF-independent aldolase activity toward beta-hydroxyamino acids, producing glycine and aldehydes, via a retro-aldol mechanism.</text>
</comment>
<dbReference type="AlphaFoldDB" id="A0A1F5ZBQ3"/>
<dbReference type="Gene3D" id="3.40.640.10">
    <property type="entry name" value="Type I PLP-dependent aspartate aminotransferase-like (Major domain)"/>
    <property type="match status" value="1"/>
</dbReference>
<comment type="subunit">
    <text evidence="3">Homodimer.</text>
</comment>
<dbReference type="EC" id="2.1.2.1" evidence="3"/>
<reference evidence="6 7" key="1">
    <citation type="journal article" date="2016" name="Nat. Commun.">
        <title>Thousands of microbial genomes shed light on interconnected biogeochemical processes in an aquifer system.</title>
        <authorList>
            <person name="Anantharaman K."/>
            <person name="Brown C.T."/>
            <person name="Hug L.A."/>
            <person name="Sharon I."/>
            <person name="Castelle C.J."/>
            <person name="Probst A.J."/>
            <person name="Thomas B.C."/>
            <person name="Singh A."/>
            <person name="Wilkins M.J."/>
            <person name="Karaoz U."/>
            <person name="Brodie E.L."/>
            <person name="Williams K.H."/>
            <person name="Hubbard S.S."/>
            <person name="Banfield J.F."/>
        </authorList>
    </citation>
    <scope>NUCLEOTIDE SEQUENCE [LARGE SCALE GENOMIC DNA]</scope>
</reference>
<accession>A0A1F5ZBQ3</accession>
<evidence type="ECO:0000313" key="7">
    <source>
        <dbReference type="Proteomes" id="UP000176854"/>
    </source>
</evidence>
<feature type="domain" description="Serine hydroxymethyltransferase-like" evidence="5">
    <location>
        <begin position="5"/>
        <end position="387"/>
    </location>
</feature>
<keyword evidence="3" id="KW-0963">Cytoplasm</keyword>
<proteinExistence type="inferred from homology"/>
<dbReference type="GO" id="GO:0030170">
    <property type="term" value="F:pyridoxal phosphate binding"/>
    <property type="evidence" value="ECO:0007669"/>
    <property type="project" value="UniProtKB-UniRule"/>
</dbReference>
<dbReference type="GO" id="GO:0005737">
    <property type="term" value="C:cytoplasm"/>
    <property type="evidence" value="ECO:0007669"/>
    <property type="project" value="UniProtKB-SubCell"/>
</dbReference>
<dbReference type="InterPro" id="IPR015421">
    <property type="entry name" value="PyrdxlP-dep_Trfase_major"/>
</dbReference>
<keyword evidence="3" id="KW-0554">One-carbon metabolism</keyword>
<comment type="cofactor">
    <cofactor evidence="1 3 4">
        <name>pyridoxal 5'-phosphate</name>
        <dbReference type="ChEBI" id="CHEBI:597326"/>
    </cofactor>
</comment>
<evidence type="ECO:0000256" key="2">
    <source>
        <dbReference type="ARBA" id="ARBA00022898"/>
    </source>
</evidence>
<evidence type="ECO:0000256" key="4">
    <source>
        <dbReference type="PIRSR" id="PIRSR000412-50"/>
    </source>
</evidence>
<comment type="pathway">
    <text evidence="3">One-carbon metabolism; tetrahydrofolate interconversion.</text>
</comment>
<comment type="similarity">
    <text evidence="3">Belongs to the SHMT family.</text>
</comment>
<dbReference type="CDD" id="cd00378">
    <property type="entry name" value="SHMT"/>
    <property type="match status" value="1"/>
</dbReference>
<dbReference type="Proteomes" id="UP000176854">
    <property type="component" value="Unassembled WGS sequence"/>
</dbReference>
<dbReference type="PIRSF" id="PIRSF000412">
    <property type="entry name" value="SHMT"/>
    <property type="match status" value="1"/>
</dbReference>